<keyword evidence="3" id="KW-0574">Periplasm</keyword>
<dbReference type="Proteomes" id="UP000253744">
    <property type="component" value="Plasmid pDrdI"/>
</dbReference>
<comment type="subcellular location">
    <subcellularLocation>
        <location evidence="1">Cell outer membrane</location>
        <topology evidence="1">Single-pass membrane protein</topology>
    </subcellularLocation>
    <subcellularLocation>
        <location evidence="2">Periplasm</location>
    </subcellularLocation>
</comment>
<feature type="transmembrane region" description="Helical" evidence="6">
    <location>
        <begin position="30"/>
        <end position="52"/>
    </location>
</feature>
<evidence type="ECO:0000256" key="2">
    <source>
        <dbReference type="ARBA" id="ARBA00004418"/>
    </source>
</evidence>
<dbReference type="KEGG" id="dwu:DVJ83_16885"/>
<accession>A0A345IM83</accession>
<evidence type="ECO:0000256" key="3">
    <source>
        <dbReference type="ARBA" id="ARBA00022764"/>
    </source>
</evidence>
<geneLocation type="plasmid" evidence="8">
    <name>pdrdi</name>
</geneLocation>
<dbReference type="PROSITE" id="PS00409">
    <property type="entry name" value="PROKAR_NTER_METHYL"/>
    <property type="match status" value="1"/>
</dbReference>
<dbReference type="InterPro" id="IPR045584">
    <property type="entry name" value="Pilin-like"/>
</dbReference>
<evidence type="ECO:0000313" key="7">
    <source>
        <dbReference type="EMBL" id="AXH00806.1"/>
    </source>
</evidence>
<dbReference type="EMBL" id="CP031163">
    <property type="protein sequence ID" value="AXH00806.1"/>
    <property type="molecule type" value="Genomic_DNA"/>
</dbReference>
<dbReference type="InterPro" id="IPR012902">
    <property type="entry name" value="N_methyl_site"/>
</dbReference>
<sequence>MEPRRCKRQKPTTPNSAVPTERVAQQGFTLIELLVSMGLLGILLLVVFSIFMSSNNLIETDTSRVNATQNTQSAMDLLASDVRQAGENLDLSLGVSGLEFNASSLTIRRSIPPLTALQAPSTEPTLAGQTVKTMSVCSLNTSTKQIQIVGPPPSTSSTAPTATTTCTYSTRPDGEDANVKIWRVYFAAEDNRPQVGLLVRPKTSAQTALIERVAVVRVEATQTQNYGSTTVRRVFVTLRDPIPAGFSATNGSTLTLIDERRYLRDSTANELRLALGGQTDTEAAVVAFNVTDFTTTALLGAAGTSPEETVSSLGLTGPWSRVKKVNLSLTAGNSGTGRSRSRTFTTSIFPRNVESAQ</sequence>
<keyword evidence="7" id="KW-0614">Plasmid</keyword>
<dbReference type="Pfam" id="PF07963">
    <property type="entry name" value="N_methyl"/>
    <property type="match status" value="1"/>
</dbReference>
<keyword evidence="6" id="KW-0472">Membrane</keyword>
<reference evidence="7 8" key="1">
    <citation type="submission" date="2018-07" db="EMBL/GenBank/DDBJ databases">
        <title>Complete Genome and Methylome Analysis of Deinococcus wulumuqiensis NEB 479.</title>
        <authorList>
            <person name="Fomenkov A."/>
            <person name="Luyten Y."/>
            <person name="Vincze T."/>
            <person name="Anton B.P."/>
            <person name="Clark T."/>
            <person name="Roberts R.J."/>
            <person name="Morgan R.D."/>
        </authorList>
    </citation>
    <scope>NUCLEOTIDE SEQUENCE [LARGE SCALE GENOMIC DNA]</scope>
    <source>
        <strain evidence="7 8">NEB 479</strain>
        <plasmid evidence="8">Plasmid pdrdi</plasmid>
    </source>
</reference>
<evidence type="ECO:0000256" key="4">
    <source>
        <dbReference type="ARBA" id="ARBA00023237"/>
    </source>
</evidence>
<dbReference type="AlphaFoldDB" id="A0A345IM83"/>
<keyword evidence="6" id="KW-1133">Transmembrane helix</keyword>
<dbReference type="GO" id="GO:0042597">
    <property type="term" value="C:periplasmic space"/>
    <property type="evidence" value="ECO:0007669"/>
    <property type="project" value="UniProtKB-SubCell"/>
</dbReference>
<organism evidence="7 8">
    <name type="scientific">Deinococcus wulumuqiensis</name>
    <dbReference type="NCBI Taxonomy" id="980427"/>
    <lineage>
        <taxon>Bacteria</taxon>
        <taxon>Thermotogati</taxon>
        <taxon>Deinococcota</taxon>
        <taxon>Deinococci</taxon>
        <taxon>Deinococcales</taxon>
        <taxon>Deinococcaceae</taxon>
        <taxon>Deinococcus</taxon>
    </lineage>
</organism>
<proteinExistence type="predicted"/>
<gene>
    <name evidence="7" type="ORF">DVJ83_16885</name>
</gene>
<dbReference type="SUPFAM" id="SSF54523">
    <property type="entry name" value="Pili subunits"/>
    <property type="match status" value="1"/>
</dbReference>
<evidence type="ECO:0000256" key="6">
    <source>
        <dbReference type="SAM" id="Phobius"/>
    </source>
</evidence>
<feature type="region of interest" description="Disordered" evidence="5">
    <location>
        <begin position="149"/>
        <end position="170"/>
    </location>
</feature>
<dbReference type="GO" id="GO:0009279">
    <property type="term" value="C:cell outer membrane"/>
    <property type="evidence" value="ECO:0007669"/>
    <property type="project" value="UniProtKB-SubCell"/>
</dbReference>
<keyword evidence="6" id="KW-0812">Transmembrane</keyword>
<evidence type="ECO:0000313" key="8">
    <source>
        <dbReference type="Proteomes" id="UP000253744"/>
    </source>
</evidence>
<feature type="compositionally biased region" description="Low complexity" evidence="5">
    <location>
        <begin position="155"/>
        <end position="170"/>
    </location>
</feature>
<evidence type="ECO:0000256" key="5">
    <source>
        <dbReference type="SAM" id="MobiDB-lite"/>
    </source>
</evidence>
<dbReference type="NCBIfam" id="TIGR02532">
    <property type="entry name" value="IV_pilin_GFxxxE"/>
    <property type="match status" value="1"/>
</dbReference>
<keyword evidence="4" id="KW-0998">Cell outer membrane</keyword>
<name>A0A345IM83_9DEIO</name>
<protein>
    <submittedName>
        <fullName evidence="7">Prepilin-type N-terminal cleavage/methylation domain-containing protein</fullName>
    </submittedName>
</protein>
<evidence type="ECO:0000256" key="1">
    <source>
        <dbReference type="ARBA" id="ARBA00004203"/>
    </source>
</evidence>